<name>A3GI96_PICST</name>
<sequence>MCVPLLARFSDHIVQCIVYNLPYSVVLSLANKDSPHQNELLNAMYKKVALVQESDQTLKTLDPGTLKHLFLFEPKNADYIKISSLEIIDKLLESYPNIRIQQLEVNHDQINQLKVLPHMTGKIQRSVLRIGSRLYNNDLKTDTYIDVSKIIEEVPFDFIQKLSLLEIDLRGFEQSRGIALNAPNLSNLTDLHLYNVSADKLIDLPPNLKNLVLVEDDKDHVINEPISLTHLHFLVSVRIESIDFNERLEVLYLPTQLQRLSLRSVKLPRGFDTICELPNLTYLSLSGTIHEEVGDILSCNDIEEFELQLWFLDSTDRVLQTFPVQKNLKRMILGGRFESSLAHSFASLSSLTLSHTTLSSIPLFENLKYFQITHSAFERHSLSNSFKHLRKLNELVVNNCQLTMVDSHFPDSLEILDLSHNRLVKISGDLPLNLKRLNLNRNSISSLSVLQNKKLTELGLSWNKIRELSHNTLCLPENLSSLNLTGNDISVIDPSFSFPPSLFILQLHVNACISMNYVFNILPQSLVVLKLIAQKLNGGTGQRIEICFQHLWDVHLSGIGNYNFVWRNCPNLKYLKFEESVIPKIFVEDLPPTIRELDLRKNGIRDIEGDFKILPQLTKVDLGENHLQGWKELNPDKILPSVMLEEN</sequence>
<dbReference type="InterPro" id="IPR050333">
    <property type="entry name" value="SLRP"/>
</dbReference>
<keyword evidence="4" id="KW-1185">Reference proteome</keyword>
<dbReference type="STRING" id="322104.A3GI96"/>
<dbReference type="PANTHER" id="PTHR45712:SF22">
    <property type="entry name" value="INSULIN-LIKE GROWTH FACTOR-BINDING PROTEIN COMPLEX ACID LABILE SUBUNIT"/>
    <property type="match status" value="1"/>
</dbReference>
<evidence type="ECO:0000313" key="3">
    <source>
        <dbReference type="EMBL" id="EAZ62949.2"/>
    </source>
</evidence>
<evidence type="ECO:0000256" key="2">
    <source>
        <dbReference type="ARBA" id="ARBA00022737"/>
    </source>
</evidence>
<evidence type="ECO:0000256" key="1">
    <source>
        <dbReference type="ARBA" id="ARBA00022614"/>
    </source>
</evidence>
<dbReference type="Gene3D" id="3.80.10.10">
    <property type="entry name" value="Ribonuclease Inhibitor"/>
    <property type="match status" value="3"/>
</dbReference>
<dbReference type="OMA" id="TIHEEVG"/>
<dbReference type="HOGENOM" id="CLU_023468_0_0_1"/>
<accession>A3GI96</accession>
<comment type="caution">
    <text evidence="3">The sequence shown here is derived from an EMBL/GenBank/DDBJ whole genome shotgun (WGS) entry which is preliminary data.</text>
</comment>
<dbReference type="GeneID" id="4851995"/>
<keyword evidence="1" id="KW-0433">Leucine-rich repeat</keyword>
<organism evidence="3 4">
    <name type="scientific">Scheffersomyces stipitis (strain ATCC 58785 / CBS 6054 / NBRC 10063 / NRRL Y-11545)</name>
    <name type="common">Yeast</name>
    <name type="synonym">Pichia stipitis</name>
    <dbReference type="NCBI Taxonomy" id="322104"/>
    <lineage>
        <taxon>Eukaryota</taxon>
        <taxon>Fungi</taxon>
        <taxon>Dikarya</taxon>
        <taxon>Ascomycota</taxon>
        <taxon>Saccharomycotina</taxon>
        <taxon>Pichiomycetes</taxon>
        <taxon>Debaryomycetaceae</taxon>
        <taxon>Scheffersomyces</taxon>
    </lineage>
</organism>
<keyword evidence="2" id="KW-0677">Repeat</keyword>
<dbReference type="InterPro" id="IPR032675">
    <property type="entry name" value="LRR_dom_sf"/>
</dbReference>
<reference evidence="3 4" key="1">
    <citation type="journal article" date="2007" name="Nat. Biotechnol.">
        <title>Genome sequence of the lignocellulose-bioconverting and xylose-fermenting yeast Pichia stipitis.</title>
        <authorList>
            <person name="Jeffries T.W."/>
            <person name="Grigoriev I.V."/>
            <person name="Grimwood J."/>
            <person name="Laplaza J.M."/>
            <person name="Aerts A."/>
            <person name="Salamov A."/>
            <person name="Schmutz J."/>
            <person name="Lindquist E."/>
            <person name="Dehal P."/>
            <person name="Shapiro H."/>
            <person name="Jin Y.S."/>
            <person name="Passoth V."/>
            <person name="Richardson P.M."/>
        </authorList>
    </citation>
    <scope>NUCLEOTIDE SEQUENCE [LARGE SCALE GENOMIC DNA]</scope>
    <source>
        <strain evidence="4">ATCC 58785 / CBS 6054 / NBRC 10063 / NRRL Y-11545</strain>
    </source>
</reference>
<protein>
    <submittedName>
        <fullName evidence="3">Hypothetical ORF Leucine rich repeat protein</fullName>
    </submittedName>
</protein>
<gene>
    <name evidence="3" type="ORF">PICST_29268</name>
</gene>
<dbReference type="Pfam" id="PF00560">
    <property type="entry name" value="LRR_1"/>
    <property type="match status" value="1"/>
</dbReference>
<dbReference type="Proteomes" id="UP000002258">
    <property type="component" value="Chromosome 1"/>
</dbReference>
<dbReference type="EMBL" id="AAVQ01000002">
    <property type="protein sequence ID" value="EAZ62949.2"/>
    <property type="molecule type" value="Genomic_DNA"/>
</dbReference>
<dbReference type="KEGG" id="pic:PICST_29268"/>
<dbReference type="PANTHER" id="PTHR45712">
    <property type="entry name" value="AGAP008170-PA"/>
    <property type="match status" value="1"/>
</dbReference>
<dbReference type="SUPFAM" id="SSF52058">
    <property type="entry name" value="L domain-like"/>
    <property type="match status" value="2"/>
</dbReference>
<dbReference type="eggNOG" id="ENOG502RAY5">
    <property type="taxonomic scope" value="Eukaryota"/>
</dbReference>
<dbReference type="InterPro" id="IPR001611">
    <property type="entry name" value="Leu-rich_rpt"/>
</dbReference>
<proteinExistence type="predicted"/>
<dbReference type="AlphaFoldDB" id="A3GI96"/>
<dbReference type="OrthoDB" id="5273213at2759"/>
<dbReference type="InParanoid" id="A3GI96"/>
<dbReference type="RefSeq" id="XP_001386972.2">
    <property type="nucleotide sequence ID" value="XM_001386935.1"/>
</dbReference>
<dbReference type="PROSITE" id="PS51450">
    <property type="entry name" value="LRR"/>
    <property type="match status" value="4"/>
</dbReference>
<evidence type="ECO:0000313" key="4">
    <source>
        <dbReference type="Proteomes" id="UP000002258"/>
    </source>
</evidence>